<evidence type="ECO:0000256" key="2">
    <source>
        <dbReference type="ARBA" id="ARBA00017881"/>
    </source>
</evidence>
<dbReference type="InterPro" id="IPR002081">
    <property type="entry name" value="Cryptochrome/DNA_photolyase_1"/>
</dbReference>
<dbReference type="PANTHER" id="PTHR11455">
    <property type="entry name" value="CRYPTOCHROME"/>
    <property type="match status" value="1"/>
</dbReference>
<comment type="caution">
    <text evidence="8">The sequence shown here is derived from an EMBL/GenBank/DDBJ whole genome shotgun (WGS) entry which is preliminary data.</text>
</comment>
<dbReference type="EMBL" id="BAABDS010000039">
    <property type="protein sequence ID" value="GAA3718152.1"/>
    <property type="molecule type" value="Genomic_DNA"/>
</dbReference>
<comment type="similarity">
    <text evidence="1 6">Belongs to the DNA photolyase class-1 family.</text>
</comment>
<dbReference type="PRINTS" id="PR00147">
    <property type="entry name" value="DNAPHOTLYASE"/>
</dbReference>
<evidence type="ECO:0000256" key="6">
    <source>
        <dbReference type="RuleBase" id="RU367151"/>
    </source>
</evidence>
<dbReference type="InterPro" id="IPR036134">
    <property type="entry name" value="Crypto/Photolyase_FAD-like_sf"/>
</dbReference>
<evidence type="ECO:0000256" key="3">
    <source>
        <dbReference type="ARBA" id="ARBA00022630"/>
    </source>
</evidence>
<keyword evidence="5 6" id="KW-0157">Chromophore</keyword>
<evidence type="ECO:0000256" key="4">
    <source>
        <dbReference type="ARBA" id="ARBA00022827"/>
    </source>
</evidence>
<reference evidence="9" key="1">
    <citation type="journal article" date="2019" name="Int. J. Syst. Evol. Microbiol.">
        <title>The Global Catalogue of Microorganisms (GCM) 10K type strain sequencing project: providing services to taxonomists for standard genome sequencing and annotation.</title>
        <authorList>
            <consortium name="The Broad Institute Genomics Platform"/>
            <consortium name="The Broad Institute Genome Sequencing Center for Infectious Disease"/>
            <person name="Wu L."/>
            <person name="Ma J."/>
        </authorList>
    </citation>
    <scope>NUCLEOTIDE SEQUENCE [LARGE SCALE GENOMIC DNA]</scope>
    <source>
        <strain evidence="9">JCM 17329</strain>
    </source>
</reference>
<dbReference type="InterPro" id="IPR014133">
    <property type="entry name" value="Cry_DASH"/>
</dbReference>
<evidence type="ECO:0000313" key="8">
    <source>
        <dbReference type="EMBL" id="GAA3718152.1"/>
    </source>
</evidence>
<dbReference type="SUPFAM" id="SSF52425">
    <property type="entry name" value="Cryptochrome/photolyase, N-terminal domain"/>
    <property type="match status" value="1"/>
</dbReference>
<dbReference type="Pfam" id="PF03441">
    <property type="entry name" value="FAD_binding_7"/>
    <property type="match status" value="1"/>
</dbReference>
<evidence type="ECO:0000259" key="7">
    <source>
        <dbReference type="PROSITE" id="PS51645"/>
    </source>
</evidence>
<dbReference type="SUPFAM" id="SSF48173">
    <property type="entry name" value="Cryptochrome/photolyase FAD-binding domain"/>
    <property type="match status" value="1"/>
</dbReference>
<gene>
    <name evidence="8" type="ORF">GCM10022421_27750</name>
</gene>
<comment type="function">
    <text evidence="6">May have a photoreceptor function.</text>
</comment>
<protein>
    <recommendedName>
        <fullName evidence="2 6">Cryptochrome DASH</fullName>
    </recommendedName>
</protein>
<evidence type="ECO:0000313" key="9">
    <source>
        <dbReference type="Proteomes" id="UP001501479"/>
    </source>
</evidence>
<dbReference type="PANTHER" id="PTHR11455:SF22">
    <property type="entry name" value="CRYPTOCHROME DASH"/>
    <property type="match status" value="1"/>
</dbReference>
<dbReference type="InterPro" id="IPR036155">
    <property type="entry name" value="Crypto/Photolyase_N_sf"/>
</dbReference>
<comment type="cofactor">
    <cofactor evidence="6">
        <name>FAD</name>
        <dbReference type="ChEBI" id="CHEBI:57692"/>
    </cofactor>
    <text evidence="6">Binds 1 FAD per subunit.</text>
</comment>
<organism evidence="8 9">
    <name type="scientific">Oceanisphaera sediminis</name>
    <dbReference type="NCBI Taxonomy" id="981381"/>
    <lineage>
        <taxon>Bacteria</taxon>
        <taxon>Pseudomonadati</taxon>
        <taxon>Pseudomonadota</taxon>
        <taxon>Gammaproteobacteria</taxon>
        <taxon>Aeromonadales</taxon>
        <taxon>Aeromonadaceae</taxon>
        <taxon>Oceanisphaera</taxon>
    </lineage>
</organism>
<name>A0ABP7EER5_9GAMM</name>
<dbReference type="RefSeq" id="WP_344965371.1">
    <property type="nucleotide sequence ID" value="NZ_BAABDS010000039.1"/>
</dbReference>
<proteinExistence type="inferred from homology"/>
<dbReference type="NCBIfam" id="TIGR02765">
    <property type="entry name" value="crypto_DASH"/>
    <property type="match status" value="1"/>
</dbReference>
<dbReference type="Gene3D" id="3.40.50.620">
    <property type="entry name" value="HUPs"/>
    <property type="match status" value="1"/>
</dbReference>
<comment type="cofactor">
    <cofactor evidence="6">
        <name>(6R)-5,10-methylene-5,6,7,8-tetrahydrofolate</name>
        <dbReference type="ChEBI" id="CHEBI:15636"/>
    </cofactor>
    <text evidence="6">Binds 1 5,10-methenyltetrahydrofolate (MTHF) per subunit.</text>
</comment>
<dbReference type="InterPro" id="IPR014729">
    <property type="entry name" value="Rossmann-like_a/b/a_fold"/>
</dbReference>
<dbReference type="Gene3D" id="1.10.579.10">
    <property type="entry name" value="DNA Cyclobutane Dipyrimidine Photolyase, subunit A, domain 3"/>
    <property type="match status" value="1"/>
</dbReference>
<keyword evidence="4 6" id="KW-0274">FAD</keyword>
<sequence length="449" mass="51436">MQLLWLRNDLRLDDHRGLRRLAESQGAAAAVFILPSCWLQPDCEGLHRLGVAKARYLQQALADLSRRLAPCPLYVLSGDPAELLLQWYRHSPFSLITHEAQAPEEAAWIEQLRHHGVAMTLFSAQTLFEAEQLQPVLAAFPASFSGFRKQVESRLALSVTPPVAATGLEHLTPALCPLPTGIDWPQYSESEQPHPAQVGGESAATGWLRHYLFERQAIAHYKASRNQLHGHYYASRLSAALAWGCLSARRVWQQIDAYEHQHGADEHSYWLKFELLWREYFHWSLRLHGRRVFAAQGLTGRAPSGRHHPGYWQAWCRAQTGWPMIDAGLRELMTTGFCSNRLRQNLASCFIHELGLDWRLGARFFEQYLVDFDVASNWGNWAYIAGTGHDPRHGRRFNPHRQWRQYDPQLEHLHYWLPELGPVSLAQVESHQQGRELLNYPAPLLPLES</sequence>
<dbReference type="InterPro" id="IPR006050">
    <property type="entry name" value="DNA_photolyase_N"/>
</dbReference>
<evidence type="ECO:0000256" key="5">
    <source>
        <dbReference type="ARBA" id="ARBA00022991"/>
    </source>
</evidence>
<accession>A0ABP7EER5</accession>
<dbReference type="Proteomes" id="UP001501479">
    <property type="component" value="Unassembled WGS sequence"/>
</dbReference>
<evidence type="ECO:0000256" key="1">
    <source>
        <dbReference type="ARBA" id="ARBA00005862"/>
    </source>
</evidence>
<feature type="domain" description="Photolyase/cryptochrome alpha/beta" evidence="7">
    <location>
        <begin position="1"/>
        <end position="127"/>
    </location>
</feature>
<dbReference type="InterPro" id="IPR005101">
    <property type="entry name" value="Cryptochr/Photolyase_FAD-bd"/>
</dbReference>
<keyword evidence="9" id="KW-1185">Reference proteome</keyword>
<keyword evidence="3 6" id="KW-0285">Flavoprotein</keyword>
<dbReference type="Pfam" id="PF00875">
    <property type="entry name" value="DNA_photolyase"/>
    <property type="match status" value="1"/>
</dbReference>
<dbReference type="Gene3D" id="1.25.40.80">
    <property type="match status" value="1"/>
</dbReference>
<dbReference type="PROSITE" id="PS51645">
    <property type="entry name" value="PHR_CRY_ALPHA_BETA"/>
    <property type="match status" value="1"/>
</dbReference>